<keyword evidence="4" id="KW-0697">Rotamase</keyword>
<dbReference type="InterPro" id="IPR046357">
    <property type="entry name" value="PPIase_dom_sf"/>
</dbReference>
<dbReference type="EC" id="5.2.1.8" evidence="3"/>
<dbReference type="SUPFAM" id="SSF109998">
    <property type="entry name" value="Triger factor/SurA peptide-binding domain-like"/>
    <property type="match status" value="1"/>
</dbReference>
<dbReference type="GO" id="GO:0003755">
    <property type="term" value="F:peptidyl-prolyl cis-trans isomerase activity"/>
    <property type="evidence" value="ECO:0007669"/>
    <property type="project" value="UniProtKB-KW"/>
</dbReference>
<dbReference type="InterPro" id="IPR050245">
    <property type="entry name" value="PrsA_foldase"/>
</dbReference>
<evidence type="ECO:0000313" key="7">
    <source>
        <dbReference type="EMBL" id="VEF00908.1"/>
    </source>
</evidence>
<evidence type="ECO:0000256" key="4">
    <source>
        <dbReference type="ARBA" id="ARBA00023110"/>
    </source>
</evidence>
<evidence type="ECO:0000259" key="6">
    <source>
        <dbReference type="Pfam" id="PF13145"/>
    </source>
</evidence>
<organism evidence="7 8">
    <name type="scientific">Neisseria canis</name>
    <dbReference type="NCBI Taxonomy" id="493"/>
    <lineage>
        <taxon>Bacteria</taxon>
        <taxon>Pseudomonadati</taxon>
        <taxon>Pseudomonadota</taxon>
        <taxon>Betaproteobacteria</taxon>
        <taxon>Neisseriales</taxon>
        <taxon>Neisseriaceae</taxon>
        <taxon>Neisseria</taxon>
    </lineage>
</organism>
<evidence type="ECO:0000256" key="5">
    <source>
        <dbReference type="SAM" id="SignalP"/>
    </source>
</evidence>
<dbReference type="SUPFAM" id="SSF54534">
    <property type="entry name" value="FKBP-like"/>
    <property type="match status" value="1"/>
</dbReference>
<dbReference type="STRING" id="493.BWD07_02135"/>
<dbReference type="AlphaFoldDB" id="A0A1X3CZP9"/>
<dbReference type="Pfam" id="PF13145">
    <property type="entry name" value="Rotamase_2"/>
    <property type="match status" value="1"/>
</dbReference>
<proteinExistence type="inferred from homology"/>
<dbReference type="KEGG" id="nci:NCTC10296_01101"/>
<feature type="chain" id="PRO_5030037547" description="peptidylprolyl isomerase" evidence="5">
    <location>
        <begin position="21"/>
        <end position="250"/>
    </location>
</feature>
<accession>A0A1X3CZP9</accession>
<dbReference type="OrthoDB" id="8611511at2"/>
<evidence type="ECO:0000256" key="3">
    <source>
        <dbReference type="ARBA" id="ARBA00013194"/>
    </source>
</evidence>
<name>A0A1X3CZP9_9NEIS</name>
<dbReference type="InterPro" id="IPR000297">
    <property type="entry name" value="PPIase_PpiC"/>
</dbReference>
<keyword evidence="8" id="KW-1185">Reference proteome</keyword>
<dbReference type="RefSeq" id="WP_085415734.1">
    <property type="nucleotide sequence ID" value="NZ_CAUJPY010000010.1"/>
</dbReference>
<comment type="similarity">
    <text evidence="2">Belongs to the PpiC/parvulin rotamase family.</text>
</comment>
<keyword evidence="5" id="KW-0732">Signal</keyword>
<comment type="catalytic activity">
    <reaction evidence="1">
        <text>[protein]-peptidylproline (omega=180) = [protein]-peptidylproline (omega=0)</text>
        <dbReference type="Rhea" id="RHEA:16237"/>
        <dbReference type="Rhea" id="RHEA-COMP:10747"/>
        <dbReference type="Rhea" id="RHEA-COMP:10748"/>
        <dbReference type="ChEBI" id="CHEBI:83833"/>
        <dbReference type="ChEBI" id="CHEBI:83834"/>
        <dbReference type="EC" id="5.2.1.8"/>
    </reaction>
</comment>
<protein>
    <recommendedName>
        <fullName evidence="3">peptidylprolyl isomerase</fullName>
        <ecNumber evidence="3">5.2.1.8</ecNumber>
    </recommendedName>
</protein>
<evidence type="ECO:0000256" key="2">
    <source>
        <dbReference type="ARBA" id="ARBA00007656"/>
    </source>
</evidence>
<dbReference type="EMBL" id="LR134313">
    <property type="protein sequence ID" value="VEF00908.1"/>
    <property type="molecule type" value="Genomic_DNA"/>
</dbReference>
<feature type="signal peptide" evidence="5">
    <location>
        <begin position="1"/>
        <end position="20"/>
    </location>
</feature>
<keyword evidence="7" id="KW-0413">Isomerase</keyword>
<evidence type="ECO:0000313" key="8">
    <source>
        <dbReference type="Proteomes" id="UP000279284"/>
    </source>
</evidence>
<sequence>MKRKVLLTALTLTLTGATFAAPEIDKARIDSMAAMFLKQAEQDPNRKGNIDGEEIRRQAIRRLQTMEVLKNEAIKAGLDKDTELQNQLKNIEAEVYASAYTEYLEQKTEVSENDVRQLYDQIARTVKIQQIAFNTPEEAKAAQELLRKGLSFDELIKRYPEQNQHSGNFVHPQELDPAISKIISHMTRGEVTKEPVQYKDKFYLIKLAAEERSPEIPPFGQIKERLVEEAKQQKVREQIAQILKNNGIEQ</sequence>
<reference evidence="7 8" key="1">
    <citation type="submission" date="2018-12" db="EMBL/GenBank/DDBJ databases">
        <authorList>
            <consortium name="Pathogen Informatics"/>
        </authorList>
    </citation>
    <scope>NUCLEOTIDE SEQUENCE [LARGE SCALE GENOMIC DNA]</scope>
    <source>
        <strain evidence="7 8">NCTC10296</strain>
    </source>
</reference>
<dbReference type="PANTHER" id="PTHR47245">
    <property type="entry name" value="PEPTIDYLPROLYL ISOMERASE"/>
    <property type="match status" value="1"/>
</dbReference>
<dbReference type="PANTHER" id="PTHR47245:SF2">
    <property type="entry name" value="PEPTIDYL-PROLYL CIS-TRANS ISOMERASE HP_0175-RELATED"/>
    <property type="match status" value="1"/>
</dbReference>
<feature type="domain" description="PpiC" evidence="6">
    <location>
        <begin position="112"/>
        <end position="224"/>
    </location>
</feature>
<dbReference type="InterPro" id="IPR027304">
    <property type="entry name" value="Trigger_fact/SurA_dom_sf"/>
</dbReference>
<dbReference type="Proteomes" id="UP000279284">
    <property type="component" value="Chromosome"/>
</dbReference>
<gene>
    <name evidence="7" type="ORF">NCTC10296_01101</name>
</gene>
<evidence type="ECO:0000256" key="1">
    <source>
        <dbReference type="ARBA" id="ARBA00000971"/>
    </source>
</evidence>
<dbReference type="Gene3D" id="3.10.50.40">
    <property type="match status" value="1"/>
</dbReference>